<keyword evidence="1" id="KW-0732">Signal</keyword>
<dbReference type="Pfam" id="PF01547">
    <property type="entry name" value="SBP_bac_1"/>
    <property type="match status" value="1"/>
</dbReference>
<feature type="signal peptide" evidence="1">
    <location>
        <begin position="1"/>
        <end position="28"/>
    </location>
</feature>
<dbReference type="InterPro" id="IPR006059">
    <property type="entry name" value="SBP"/>
</dbReference>
<gene>
    <name evidence="2" type="ORF">AVDCRST_MAG77-4600</name>
</gene>
<dbReference type="EMBL" id="CADCTC010000243">
    <property type="protein sequence ID" value="CAA9289720.1"/>
    <property type="molecule type" value="Genomic_DNA"/>
</dbReference>
<protein>
    <recommendedName>
        <fullName evidence="3">ABC transporter, substrate-binding protein (Cluster 1, maltose/g3p/polyamine/iron)</fullName>
    </recommendedName>
</protein>
<dbReference type="PANTHER" id="PTHR43649:SF12">
    <property type="entry name" value="DIACETYLCHITOBIOSE BINDING PROTEIN DASA"/>
    <property type="match status" value="1"/>
</dbReference>
<dbReference type="InterPro" id="IPR050490">
    <property type="entry name" value="Bact_solute-bd_prot1"/>
</dbReference>
<sequence>MPSGEAAILTRRLFLRTAVSAAPPLVLAACGAAGSAPGTGSTGGTKQPVKIAYWGKWTGASEEPENAVIANFQQKFSHITVEGLDNSQLAGEGALDREKFVAALAAGNPPETIKIDRFKMGGHGARGATTVLDDLVKRDKIDMKKFYAATVEEVMYPPGQGSKITALPWNTDDRALYYNKKHFAEAGLDPNKPPKTWEEALDVGKKLTKTEGGRLLRPGYVGWGANTNWGIGLHWAAGGQWLKPGPDGKPNRRAAFNDVKGRATLEHVKATVDQIFGSFQAYEDWRTRWGPREQGAWFNDGISMGVTGVWELGNFKLYGKHVDFGVAPAPRPRGMEGTPVTWAGGFALAIPTGIKGDKFDAAWEFLKHYCYTKDAQVLFGSRTGQMPALLEAAEDKAYKESDPRMPVFVDVMKHAKIRDVTPAGDEIWTNDQARTRNYAMAELGPRVLEGQRTIPDILAESEKHVNQTLDEAWARAGR</sequence>
<name>A0A6J4JX66_9CHLR</name>
<proteinExistence type="predicted"/>
<reference evidence="2" key="1">
    <citation type="submission" date="2020-02" db="EMBL/GenBank/DDBJ databases">
        <authorList>
            <person name="Meier V. D."/>
        </authorList>
    </citation>
    <scope>NUCLEOTIDE SEQUENCE</scope>
    <source>
        <strain evidence="2">AVDCRST_MAG77</strain>
    </source>
</reference>
<organism evidence="2">
    <name type="scientific">uncultured Chloroflexota bacterium</name>
    <dbReference type="NCBI Taxonomy" id="166587"/>
    <lineage>
        <taxon>Bacteria</taxon>
        <taxon>Bacillati</taxon>
        <taxon>Chloroflexota</taxon>
        <taxon>environmental samples</taxon>
    </lineage>
</organism>
<evidence type="ECO:0000313" key="2">
    <source>
        <dbReference type="EMBL" id="CAA9289720.1"/>
    </source>
</evidence>
<dbReference type="PANTHER" id="PTHR43649">
    <property type="entry name" value="ARABINOSE-BINDING PROTEIN-RELATED"/>
    <property type="match status" value="1"/>
</dbReference>
<feature type="chain" id="PRO_5026862627" description="ABC transporter, substrate-binding protein (Cluster 1, maltose/g3p/polyamine/iron)" evidence="1">
    <location>
        <begin position="29"/>
        <end position="478"/>
    </location>
</feature>
<accession>A0A6J4JX66</accession>
<dbReference type="AlphaFoldDB" id="A0A6J4JX66"/>
<dbReference type="Gene3D" id="3.40.190.10">
    <property type="entry name" value="Periplasmic binding protein-like II"/>
    <property type="match status" value="1"/>
</dbReference>
<dbReference type="SUPFAM" id="SSF53850">
    <property type="entry name" value="Periplasmic binding protein-like II"/>
    <property type="match status" value="1"/>
</dbReference>
<evidence type="ECO:0000256" key="1">
    <source>
        <dbReference type="SAM" id="SignalP"/>
    </source>
</evidence>
<evidence type="ECO:0008006" key="3">
    <source>
        <dbReference type="Google" id="ProtNLM"/>
    </source>
</evidence>